<evidence type="ECO:0000256" key="1">
    <source>
        <dbReference type="SAM" id="MobiDB-lite"/>
    </source>
</evidence>
<name>A0A4U6SS27_SETVI</name>
<sequence>MATREEGGRKARQEGGHVRELGDDDGAARSRSGSRAVATDHAVASLEIQPSRTGTNHRTTQLTSCRTREQLALIFTGRLDGAAAASKHSYNYYIF</sequence>
<reference evidence="2" key="1">
    <citation type="submission" date="2019-03" db="EMBL/GenBank/DDBJ databases">
        <title>WGS assembly of Setaria viridis.</title>
        <authorList>
            <person name="Huang P."/>
            <person name="Jenkins J."/>
            <person name="Grimwood J."/>
            <person name="Barry K."/>
            <person name="Healey A."/>
            <person name="Mamidi S."/>
            <person name="Sreedasyam A."/>
            <person name="Shu S."/>
            <person name="Feldman M."/>
            <person name="Wu J."/>
            <person name="Yu Y."/>
            <person name="Chen C."/>
            <person name="Johnson J."/>
            <person name="Rokhsar D."/>
            <person name="Baxter I."/>
            <person name="Schmutz J."/>
            <person name="Brutnell T."/>
            <person name="Kellogg E."/>
        </authorList>
    </citation>
    <scope>NUCLEOTIDE SEQUENCE [LARGE SCALE GENOMIC DNA]</scope>
</reference>
<evidence type="ECO:0000313" key="2">
    <source>
        <dbReference type="EMBL" id="TKV90954.1"/>
    </source>
</evidence>
<dbReference type="Proteomes" id="UP000298652">
    <property type="component" value="Chromosome 9"/>
</dbReference>
<dbReference type="Gramene" id="TKV90954">
    <property type="protein sequence ID" value="TKV90954"/>
    <property type="gene ID" value="SEVIR_9G062750v2"/>
</dbReference>
<proteinExistence type="predicted"/>
<dbReference type="EMBL" id="CM016560">
    <property type="protein sequence ID" value="TKV90954.1"/>
    <property type="molecule type" value="Genomic_DNA"/>
</dbReference>
<keyword evidence="3" id="KW-1185">Reference proteome</keyword>
<dbReference type="AlphaFoldDB" id="A0A4U6SS27"/>
<feature type="region of interest" description="Disordered" evidence="1">
    <location>
        <begin position="1"/>
        <end position="42"/>
    </location>
</feature>
<protein>
    <submittedName>
        <fullName evidence="2">Uncharacterized protein</fullName>
    </submittedName>
</protein>
<feature type="compositionally biased region" description="Basic and acidic residues" evidence="1">
    <location>
        <begin position="1"/>
        <end position="21"/>
    </location>
</feature>
<evidence type="ECO:0000313" key="3">
    <source>
        <dbReference type="Proteomes" id="UP000298652"/>
    </source>
</evidence>
<gene>
    <name evidence="2" type="ORF">SEVIR_9G062750v2</name>
</gene>
<organism evidence="2 3">
    <name type="scientific">Setaria viridis</name>
    <name type="common">Green bristlegrass</name>
    <name type="synonym">Setaria italica subsp. viridis</name>
    <dbReference type="NCBI Taxonomy" id="4556"/>
    <lineage>
        <taxon>Eukaryota</taxon>
        <taxon>Viridiplantae</taxon>
        <taxon>Streptophyta</taxon>
        <taxon>Embryophyta</taxon>
        <taxon>Tracheophyta</taxon>
        <taxon>Spermatophyta</taxon>
        <taxon>Magnoliopsida</taxon>
        <taxon>Liliopsida</taxon>
        <taxon>Poales</taxon>
        <taxon>Poaceae</taxon>
        <taxon>PACMAD clade</taxon>
        <taxon>Panicoideae</taxon>
        <taxon>Panicodae</taxon>
        <taxon>Paniceae</taxon>
        <taxon>Cenchrinae</taxon>
        <taxon>Setaria</taxon>
    </lineage>
</organism>
<accession>A0A4U6SS27</accession>